<dbReference type="PANTHER" id="PTHR12192:SF2">
    <property type="entry name" value="GLUTATHIONE-SPECIFIC GAMMA-GLUTAMYLCYCLOTRANSFERASE 2"/>
    <property type="match status" value="1"/>
</dbReference>
<dbReference type="PANTHER" id="PTHR12192">
    <property type="entry name" value="CATION TRANSPORT PROTEIN CHAC-RELATED"/>
    <property type="match status" value="1"/>
</dbReference>
<dbReference type="EC" id="4.3.2.7" evidence="1"/>
<organism evidence="3 4">
    <name type="scientific">Chelatococcus albus</name>
    <dbReference type="NCBI Taxonomy" id="3047466"/>
    <lineage>
        <taxon>Bacteria</taxon>
        <taxon>Pseudomonadati</taxon>
        <taxon>Pseudomonadota</taxon>
        <taxon>Alphaproteobacteria</taxon>
        <taxon>Hyphomicrobiales</taxon>
        <taxon>Chelatococcaceae</taxon>
        <taxon>Chelatococcus</taxon>
    </lineage>
</organism>
<evidence type="ECO:0000313" key="4">
    <source>
        <dbReference type="Proteomes" id="UP001321492"/>
    </source>
</evidence>
<dbReference type="InterPro" id="IPR006840">
    <property type="entry name" value="ChaC"/>
</dbReference>
<dbReference type="InterPro" id="IPR013024">
    <property type="entry name" value="GGCT-like"/>
</dbReference>
<keyword evidence="4" id="KW-1185">Reference proteome</keyword>
<dbReference type="SUPFAM" id="SSF110857">
    <property type="entry name" value="Gamma-glutamyl cyclotransferase-like"/>
    <property type="match status" value="1"/>
</dbReference>
<evidence type="ECO:0000256" key="1">
    <source>
        <dbReference type="ARBA" id="ARBA00012344"/>
    </source>
</evidence>
<gene>
    <name evidence="3" type="ORF">QNA08_04200</name>
</gene>
<dbReference type="Pfam" id="PF04752">
    <property type="entry name" value="ChaC"/>
    <property type="match status" value="1"/>
</dbReference>
<comment type="caution">
    <text evidence="3">The sequence shown here is derived from an EMBL/GenBank/DDBJ whole genome shotgun (WGS) entry which is preliminary data.</text>
</comment>
<dbReference type="InterPro" id="IPR036568">
    <property type="entry name" value="GGCT-like_sf"/>
</dbReference>
<accession>A0ABT7ADI2</accession>
<keyword evidence="2" id="KW-0456">Lyase</keyword>
<dbReference type="RefSeq" id="WP_283739432.1">
    <property type="nucleotide sequence ID" value="NZ_JASJEV010000002.1"/>
</dbReference>
<dbReference type="EMBL" id="JASJEV010000002">
    <property type="protein sequence ID" value="MDJ1157440.1"/>
    <property type="molecule type" value="Genomic_DNA"/>
</dbReference>
<dbReference type="Gene3D" id="3.10.490.10">
    <property type="entry name" value="Gamma-glutamyl cyclotransferase-like"/>
    <property type="match status" value="1"/>
</dbReference>
<reference evidence="3 4" key="1">
    <citation type="submission" date="2023-05" db="EMBL/GenBank/DDBJ databases">
        <title>Chelatococcus sp. nov., a moderately thermophilic bacterium isolated from hot spring microbial mat.</title>
        <authorList>
            <person name="Hu C.-J."/>
            <person name="Li W.-J."/>
        </authorList>
    </citation>
    <scope>NUCLEOTIDE SEQUENCE [LARGE SCALE GENOMIC DNA]</scope>
    <source>
        <strain evidence="3 4">SYSU G07232</strain>
    </source>
</reference>
<proteinExistence type="predicted"/>
<dbReference type="Proteomes" id="UP001321492">
    <property type="component" value="Unassembled WGS sequence"/>
</dbReference>
<name>A0ABT7ADI2_9HYPH</name>
<evidence type="ECO:0000313" key="3">
    <source>
        <dbReference type="EMBL" id="MDJ1157440.1"/>
    </source>
</evidence>
<dbReference type="CDD" id="cd06661">
    <property type="entry name" value="GGCT_like"/>
    <property type="match status" value="1"/>
</dbReference>
<protein>
    <recommendedName>
        <fullName evidence="1">glutathione-specific gamma-glutamylcyclotransferase</fullName>
        <ecNumber evidence="1">4.3.2.7</ecNumber>
    </recommendedName>
</protein>
<sequence length="181" mass="20039">MTRDSGDLWVFGYGSLMWRPGFPFIEQHSAIVRGVHRSLCVYSHVHRGTPERPGLVLGLDRGGSCRGLVFRVPAPEVAETIAYLRAREQATSVYLERMVKAAVDGGPPVPALAYVVDRRHPQYAGRLPRPDLLRLVAQGIGRSGPNPEYVRNTHEHLLALGVCDPELHWLVEALDSGHPSH</sequence>
<evidence type="ECO:0000256" key="2">
    <source>
        <dbReference type="ARBA" id="ARBA00023239"/>
    </source>
</evidence>